<keyword evidence="2" id="KW-1185">Reference proteome</keyword>
<accession>A0A4Y2GYU0</accession>
<evidence type="ECO:0000313" key="2">
    <source>
        <dbReference type="Proteomes" id="UP000499080"/>
    </source>
</evidence>
<dbReference type="Proteomes" id="UP000499080">
    <property type="component" value="Unassembled WGS sequence"/>
</dbReference>
<comment type="caution">
    <text evidence="1">The sequence shown here is derived from an EMBL/GenBank/DDBJ whole genome shotgun (WGS) entry which is preliminary data.</text>
</comment>
<dbReference type="EMBL" id="BGPR01001621">
    <property type="protein sequence ID" value="GBM58071.1"/>
    <property type="molecule type" value="Genomic_DNA"/>
</dbReference>
<name>A0A4Y2GYU0_ARAVE</name>
<proteinExistence type="predicted"/>
<gene>
    <name evidence="1" type="ORF">AVEN_10376_1</name>
</gene>
<protein>
    <submittedName>
        <fullName evidence="1">Uncharacterized protein</fullName>
    </submittedName>
</protein>
<evidence type="ECO:0000313" key="1">
    <source>
        <dbReference type="EMBL" id="GBM58071.1"/>
    </source>
</evidence>
<organism evidence="1 2">
    <name type="scientific">Araneus ventricosus</name>
    <name type="common">Orbweaver spider</name>
    <name type="synonym">Epeira ventricosa</name>
    <dbReference type="NCBI Taxonomy" id="182803"/>
    <lineage>
        <taxon>Eukaryota</taxon>
        <taxon>Metazoa</taxon>
        <taxon>Ecdysozoa</taxon>
        <taxon>Arthropoda</taxon>
        <taxon>Chelicerata</taxon>
        <taxon>Arachnida</taxon>
        <taxon>Araneae</taxon>
        <taxon>Araneomorphae</taxon>
        <taxon>Entelegynae</taxon>
        <taxon>Araneoidea</taxon>
        <taxon>Araneidae</taxon>
        <taxon>Araneus</taxon>
    </lineage>
</organism>
<sequence>MSCECGIYRHPLLQQWSLDIKEQFHHQGENSITSVMTDVSIPNSYFFLLTIGNGGNHVSSCVLRMLSHPYEARAVRRTLSATPKLRIHFPSHFFAQKVNNSRLFLLGRIRHILLLL</sequence>
<reference evidence="1 2" key="1">
    <citation type="journal article" date="2019" name="Sci. Rep.">
        <title>Orb-weaving spider Araneus ventricosus genome elucidates the spidroin gene catalogue.</title>
        <authorList>
            <person name="Kono N."/>
            <person name="Nakamura H."/>
            <person name="Ohtoshi R."/>
            <person name="Moran D.A.P."/>
            <person name="Shinohara A."/>
            <person name="Yoshida Y."/>
            <person name="Fujiwara M."/>
            <person name="Mori M."/>
            <person name="Tomita M."/>
            <person name="Arakawa K."/>
        </authorList>
    </citation>
    <scope>NUCLEOTIDE SEQUENCE [LARGE SCALE GENOMIC DNA]</scope>
</reference>
<dbReference type="AlphaFoldDB" id="A0A4Y2GYU0"/>